<evidence type="ECO:0000313" key="12">
    <source>
        <dbReference type="EMBL" id="MFC7290541.1"/>
    </source>
</evidence>
<evidence type="ECO:0000259" key="10">
    <source>
        <dbReference type="PROSITE" id="PS50893"/>
    </source>
</evidence>
<keyword evidence="5" id="KW-0547">Nucleotide-binding</keyword>
<dbReference type="InterPro" id="IPR005116">
    <property type="entry name" value="Transp-assoc_OB_typ1"/>
</dbReference>
<evidence type="ECO:0000259" key="11">
    <source>
        <dbReference type="PROSITE" id="PS51866"/>
    </source>
</evidence>
<dbReference type="InterPro" id="IPR017871">
    <property type="entry name" value="ABC_transporter-like_CS"/>
</dbReference>
<dbReference type="InterPro" id="IPR004606">
    <property type="entry name" value="Mop_domain"/>
</dbReference>
<dbReference type="PANTHER" id="PTHR43514">
    <property type="entry name" value="ABC TRANSPORTER I FAMILY MEMBER 10"/>
    <property type="match status" value="1"/>
</dbReference>
<dbReference type="Gene3D" id="2.40.50.100">
    <property type="match status" value="1"/>
</dbReference>
<dbReference type="SUPFAM" id="SSF50331">
    <property type="entry name" value="MOP-like"/>
    <property type="match status" value="1"/>
</dbReference>
<gene>
    <name evidence="12" type="primary">modC</name>
    <name evidence="12" type="ORF">ACFQS8_02840</name>
</gene>
<dbReference type="PROSITE" id="PS51866">
    <property type="entry name" value="MOP"/>
    <property type="match status" value="1"/>
</dbReference>
<protein>
    <submittedName>
        <fullName evidence="12">Molybdenum ABC transporter ATP-binding protein</fullName>
    </submittedName>
</protein>
<feature type="domain" description="Mop" evidence="11">
    <location>
        <begin position="299"/>
        <end position="366"/>
    </location>
</feature>
<dbReference type="Pfam" id="PF00005">
    <property type="entry name" value="ABC_tran"/>
    <property type="match status" value="1"/>
</dbReference>
<keyword evidence="2" id="KW-1003">Cell membrane</keyword>
<evidence type="ECO:0000256" key="2">
    <source>
        <dbReference type="ARBA" id="ARBA00022475"/>
    </source>
</evidence>
<dbReference type="GO" id="GO:0005524">
    <property type="term" value="F:ATP binding"/>
    <property type="evidence" value="ECO:0007669"/>
    <property type="project" value="UniProtKB-KW"/>
</dbReference>
<dbReference type="NCBIfam" id="TIGR02142">
    <property type="entry name" value="modC_ABC"/>
    <property type="match status" value="1"/>
</dbReference>
<evidence type="ECO:0000256" key="4">
    <source>
        <dbReference type="ARBA" id="ARBA00022519"/>
    </source>
</evidence>
<dbReference type="EMBL" id="JBHTBR010000002">
    <property type="protein sequence ID" value="MFC7290541.1"/>
    <property type="molecule type" value="Genomic_DNA"/>
</dbReference>
<dbReference type="SUPFAM" id="SSF52540">
    <property type="entry name" value="P-loop containing nucleoside triphosphate hydrolases"/>
    <property type="match status" value="1"/>
</dbReference>
<dbReference type="InterPro" id="IPR003593">
    <property type="entry name" value="AAA+_ATPase"/>
</dbReference>
<dbReference type="Gene3D" id="3.40.50.300">
    <property type="entry name" value="P-loop containing nucleotide triphosphate hydrolases"/>
    <property type="match status" value="1"/>
</dbReference>
<dbReference type="InterPro" id="IPR008995">
    <property type="entry name" value="Mo/tungstate-bd_C_term_dom"/>
</dbReference>
<keyword evidence="1" id="KW-0813">Transport</keyword>
<dbReference type="SMART" id="SM00382">
    <property type="entry name" value="AAA"/>
    <property type="match status" value="1"/>
</dbReference>
<keyword evidence="13" id="KW-1185">Reference proteome</keyword>
<organism evidence="12 13">
    <name type="scientific">Hirschia litorea</name>
    <dbReference type="NCBI Taxonomy" id="1199156"/>
    <lineage>
        <taxon>Bacteria</taxon>
        <taxon>Pseudomonadati</taxon>
        <taxon>Pseudomonadota</taxon>
        <taxon>Alphaproteobacteria</taxon>
        <taxon>Hyphomonadales</taxon>
        <taxon>Hyphomonadaceae</taxon>
        <taxon>Hirschia</taxon>
    </lineage>
</organism>
<dbReference type="InterPro" id="IPR050334">
    <property type="entry name" value="Molybdenum_import_ModC"/>
</dbReference>
<evidence type="ECO:0000256" key="3">
    <source>
        <dbReference type="ARBA" id="ARBA00022505"/>
    </source>
</evidence>
<evidence type="ECO:0000256" key="5">
    <source>
        <dbReference type="ARBA" id="ARBA00022741"/>
    </source>
</evidence>
<dbReference type="InterPro" id="IPR003439">
    <property type="entry name" value="ABC_transporter-like_ATP-bd"/>
</dbReference>
<evidence type="ECO:0000256" key="9">
    <source>
        <dbReference type="PROSITE-ProRule" id="PRU01213"/>
    </source>
</evidence>
<evidence type="ECO:0000256" key="1">
    <source>
        <dbReference type="ARBA" id="ARBA00022448"/>
    </source>
</evidence>
<dbReference type="PROSITE" id="PS50893">
    <property type="entry name" value="ABC_TRANSPORTER_2"/>
    <property type="match status" value="1"/>
</dbReference>
<proteinExistence type="predicted"/>
<dbReference type="RefSeq" id="WP_382165515.1">
    <property type="nucleotide sequence ID" value="NZ_JBHTBR010000002.1"/>
</dbReference>
<keyword evidence="4" id="KW-0997">Cell inner membrane</keyword>
<dbReference type="InterPro" id="IPR011868">
    <property type="entry name" value="ModC_ABC_ATP-bd"/>
</dbReference>
<dbReference type="Proteomes" id="UP001596492">
    <property type="component" value="Unassembled WGS sequence"/>
</dbReference>
<reference evidence="13" key="1">
    <citation type="journal article" date="2019" name="Int. J. Syst. Evol. Microbiol.">
        <title>The Global Catalogue of Microorganisms (GCM) 10K type strain sequencing project: providing services to taxonomists for standard genome sequencing and annotation.</title>
        <authorList>
            <consortium name="The Broad Institute Genomics Platform"/>
            <consortium name="The Broad Institute Genome Sequencing Center for Infectious Disease"/>
            <person name="Wu L."/>
            <person name="Ma J."/>
        </authorList>
    </citation>
    <scope>NUCLEOTIDE SEQUENCE [LARGE SCALE GENOMIC DNA]</scope>
    <source>
        <strain evidence="13">CCUG 51308</strain>
    </source>
</reference>
<comment type="caution">
    <text evidence="12">The sequence shown here is derived from an EMBL/GenBank/DDBJ whole genome shotgun (WGS) entry which is preliminary data.</text>
</comment>
<sequence length="367" mass="40544">MSLNIKKQLGDLKLDVNQELPIENVVALFGPSGCGKSSLLRLITGLDTPDSGRLEYKSASGESLIFFDSSSGVNIPVHQRRIGYMFQEDRLFPHLSVLGNLEYAHKRNQVSTEALTFDDVVDALQLSSLLNRKTVQLSGGEKQRVALARTLLTRPRLLLLDEPLSGLDYDRKREVLPFLEQLPTLFKIPIVYVTHDLDEVSRLTKQILVLSEGKRVAFGATASIISSLTSEQLGIEKQEESSLLDGVISKIDEVFMLAHILVQNREFILPTASTAKPGQSISLLIKARDVGISLSKPTDSSIRNSVECVVTEILEEESTPFAQLNLDMNGASLKSRITRASLKELKLALGQKVFALIKSASFEPRFL</sequence>
<accession>A0ABW2IHE7</accession>
<evidence type="ECO:0000313" key="13">
    <source>
        <dbReference type="Proteomes" id="UP001596492"/>
    </source>
</evidence>
<keyword evidence="8" id="KW-0472">Membrane</keyword>
<evidence type="ECO:0000256" key="6">
    <source>
        <dbReference type="ARBA" id="ARBA00022840"/>
    </source>
</evidence>
<evidence type="ECO:0000256" key="7">
    <source>
        <dbReference type="ARBA" id="ARBA00022967"/>
    </source>
</evidence>
<keyword evidence="7" id="KW-1278">Translocase</keyword>
<name>A0ABW2IHE7_9PROT</name>
<dbReference type="InterPro" id="IPR027417">
    <property type="entry name" value="P-loop_NTPase"/>
</dbReference>
<evidence type="ECO:0000256" key="8">
    <source>
        <dbReference type="ARBA" id="ARBA00023136"/>
    </source>
</evidence>
<dbReference type="Pfam" id="PF03459">
    <property type="entry name" value="TOBE"/>
    <property type="match status" value="1"/>
</dbReference>
<feature type="domain" description="ABC transporter" evidence="10">
    <location>
        <begin position="7"/>
        <end position="237"/>
    </location>
</feature>
<keyword evidence="6 12" id="KW-0067">ATP-binding</keyword>
<dbReference type="PANTHER" id="PTHR43514:SF4">
    <property type="entry name" value="ABC TRANSPORTER I FAMILY MEMBER 10"/>
    <property type="match status" value="1"/>
</dbReference>
<dbReference type="PROSITE" id="PS00211">
    <property type="entry name" value="ABC_TRANSPORTER_1"/>
    <property type="match status" value="1"/>
</dbReference>
<keyword evidence="3 9" id="KW-0500">Molybdenum</keyword>